<evidence type="ECO:0000313" key="1">
    <source>
        <dbReference type="EMBL" id="MFC0560083.1"/>
    </source>
</evidence>
<evidence type="ECO:0000313" key="2">
    <source>
        <dbReference type="Proteomes" id="UP001589833"/>
    </source>
</evidence>
<accession>A0ABV6NH41</accession>
<comment type="caution">
    <text evidence="1">The sequence shown here is derived from an EMBL/GenBank/DDBJ whole genome shotgun (WGS) entry which is preliminary data.</text>
</comment>
<gene>
    <name evidence="1" type="ORF">ACFFH4_13610</name>
</gene>
<dbReference type="InterPro" id="IPR041881">
    <property type="entry name" value="PqqD_sf"/>
</dbReference>
<dbReference type="RefSeq" id="WP_273840508.1">
    <property type="nucleotide sequence ID" value="NZ_JAQQWT010000002.1"/>
</dbReference>
<dbReference type="Proteomes" id="UP001589833">
    <property type="component" value="Unassembled WGS sequence"/>
</dbReference>
<sequence length="97" mass="10908">MIKNVKLGKEQVVSQVEGNIVSDMDGEKVMLSIHNGKYYNLGDIGGDIWDLITKPISIEGVIAKLQLQYDVETEECEEHVLNFLHQLHSEGLIKLES</sequence>
<protein>
    <submittedName>
        <fullName evidence="1">Lasso peptide biosynthesis PqqD family chaperone</fullName>
    </submittedName>
</protein>
<keyword evidence="2" id="KW-1185">Reference proteome</keyword>
<dbReference type="EMBL" id="JBHLTR010000017">
    <property type="protein sequence ID" value="MFC0560083.1"/>
    <property type="molecule type" value="Genomic_DNA"/>
</dbReference>
<reference evidence="1 2" key="1">
    <citation type="submission" date="2024-09" db="EMBL/GenBank/DDBJ databases">
        <authorList>
            <person name="Sun Q."/>
            <person name="Mori K."/>
        </authorList>
    </citation>
    <scope>NUCLEOTIDE SEQUENCE [LARGE SCALE GENOMIC DNA]</scope>
    <source>
        <strain evidence="1 2">NCAIM B.02301</strain>
    </source>
</reference>
<name>A0ABV6NH41_9BACI</name>
<dbReference type="NCBIfam" id="NF033536">
    <property type="entry name" value="lasso_PqqD_Bac"/>
    <property type="match status" value="1"/>
</dbReference>
<dbReference type="Gene3D" id="1.10.10.1150">
    <property type="entry name" value="Coenzyme PQQ synthesis protein D (PqqD)"/>
    <property type="match status" value="1"/>
</dbReference>
<proteinExistence type="predicted"/>
<dbReference type="Pfam" id="PF05402">
    <property type="entry name" value="PqqD"/>
    <property type="match status" value="1"/>
</dbReference>
<organism evidence="1 2">
    <name type="scientific">Halalkalibacter alkalisediminis</name>
    <dbReference type="NCBI Taxonomy" id="935616"/>
    <lineage>
        <taxon>Bacteria</taxon>
        <taxon>Bacillati</taxon>
        <taxon>Bacillota</taxon>
        <taxon>Bacilli</taxon>
        <taxon>Bacillales</taxon>
        <taxon>Bacillaceae</taxon>
        <taxon>Halalkalibacter</taxon>
    </lineage>
</organism>
<dbReference type="InterPro" id="IPR008792">
    <property type="entry name" value="PQQD"/>
</dbReference>